<evidence type="ECO:0000313" key="4">
    <source>
        <dbReference type="EMBL" id="MDT0321509.1"/>
    </source>
</evidence>
<dbReference type="InterPro" id="IPR054547">
    <property type="entry name" value="NNH1"/>
</dbReference>
<dbReference type="PROSITE" id="PS50837">
    <property type="entry name" value="NACHT"/>
    <property type="match status" value="1"/>
</dbReference>
<keyword evidence="5" id="KW-1185">Reference proteome</keyword>
<dbReference type="Pfam" id="PF05729">
    <property type="entry name" value="NACHT"/>
    <property type="match status" value="1"/>
</dbReference>
<organism evidence="4 5">
    <name type="scientific">Streptomyces millisiae</name>
    <dbReference type="NCBI Taxonomy" id="3075542"/>
    <lineage>
        <taxon>Bacteria</taxon>
        <taxon>Bacillati</taxon>
        <taxon>Actinomycetota</taxon>
        <taxon>Actinomycetes</taxon>
        <taxon>Kitasatosporales</taxon>
        <taxon>Streptomycetaceae</taxon>
        <taxon>Streptomyces</taxon>
    </lineage>
</organism>
<name>A0ABU2LVA3_9ACTN</name>
<evidence type="ECO:0000256" key="1">
    <source>
        <dbReference type="ARBA" id="ARBA00022741"/>
    </source>
</evidence>
<dbReference type="EMBL" id="JAVREM010000041">
    <property type="protein sequence ID" value="MDT0321509.1"/>
    <property type="molecule type" value="Genomic_DNA"/>
</dbReference>
<protein>
    <submittedName>
        <fullName evidence="4">NACHT domain-containing protein</fullName>
    </submittedName>
</protein>
<keyword evidence="1" id="KW-0547">Nucleotide-binding</keyword>
<accession>A0ABU2LVA3</accession>
<evidence type="ECO:0000313" key="5">
    <source>
        <dbReference type="Proteomes" id="UP001183420"/>
    </source>
</evidence>
<dbReference type="RefSeq" id="WP_311601729.1">
    <property type="nucleotide sequence ID" value="NZ_JAVREM010000041.1"/>
</dbReference>
<dbReference type="InterPro" id="IPR007111">
    <property type="entry name" value="NACHT_NTPase"/>
</dbReference>
<sequence length="1035" mass="115410">MDIGTTGLRLASSAVAPLVKRLFRQDGPGAGLVDKPVRLSSLVSFRGEKRTLTDRDVEKLATELTLRAAKATGPHDTPLELDRIMVADLLARSLQALGDLDMDDVQAVRLGPDALARALRQNTDELSSDATVFYDRVLALACLHVLDFFTKRSTFVARTLVEQTRQQERIIHTLDLLVERVSSQSAEDAAFEDRYRNYLVRRHNKLTIFGIDVDDEWPLDDAYLSLETTERAPVHGGGDGIPTPPQRAERALSGRHRVLLRGVAGSGKTTLVQWLAVTTAEHRLSTELSHLIGLVPFVLPMRTLTRAGQELPMPEDFLTAVRCPHTPPRGWVERVLANDRGLLLIDGIDEIPEQERDRTRAWLRELLREFPGSVCVVTARPSAVREDWLAADDFTELSLAPMNRKDVTAFVQRWHRAAEADETEAEALLTAIRSRPDLSRLATNPLMCGLICALHRTSHGYLPRGREALYDAALRMLLERRDQQRKIDHGLRLDAPSQTLLLQRLAYWLIRNGHSELDREDALDLISQVLPSMPQVSAQGDAEAILRHLLDRSGLLLEPTEGALTFVHRTFQDYLAAREAIEARDFPLLIKNAHLDQWEDVIRMAVAHGRPAERARLLKGLIKRGDTVKKHRIRLHLLAMACLEHATQLDPAVQEMVTSRAAELIPPVNWREAQALAAAGDVVLELLPGPEQLALNEAWNVIHTITQVGGDAALKPLARFCDHPSRWLTNKIAGAWGSFDIADFADTVIPKLPADAGISVSTVEQLAHPCVRGRRLRASNVDPDDLVRAGVADQVESLSYTRPVDLARLTCLSRVTRLKLYFKMRSADLGFLAQLPLTNLDISLDPAMEPKGIHLLHSIGEFIVRLNRTHHPLRQLPPGAPVTWLILDAPAHGLDELDDFPRLTDLSLWGREASLTTGDWQRIANLEKLAQLYLYPKPLRSLPPSLVFPSVTQLHVLSAAYTPIDLEALVRAFPAIQTLRLMETNSLDVSPLGKLPSLRKLRLEEARGSTNWRSLRDVELVVTPAPRYGSANVYN</sequence>
<dbReference type="InterPro" id="IPR027417">
    <property type="entry name" value="P-loop_NTPase"/>
</dbReference>
<keyword evidence="2" id="KW-0067">ATP-binding</keyword>
<proteinExistence type="predicted"/>
<dbReference type="Proteomes" id="UP001183420">
    <property type="component" value="Unassembled WGS sequence"/>
</dbReference>
<dbReference type="Gene3D" id="3.80.10.10">
    <property type="entry name" value="Ribonuclease Inhibitor"/>
    <property type="match status" value="1"/>
</dbReference>
<dbReference type="PANTHER" id="PTHR46844:SF1">
    <property type="entry name" value="SLR5058 PROTEIN"/>
    <property type="match status" value="1"/>
</dbReference>
<reference evidence="5" key="1">
    <citation type="submission" date="2023-07" db="EMBL/GenBank/DDBJ databases">
        <title>30 novel species of actinomycetes from the DSMZ collection.</title>
        <authorList>
            <person name="Nouioui I."/>
        </authorList>
    </citation>
    <scope>NUCLEOTIDE SEQUENCE [LARGE SCALE GENOMIC DNA]</scope>
    <source>
        <strain evidence="5">DSM 44918</strain>
    </source>
</reference>
<comment type="caution">
    <text evidence="4">The sequence shown here is derived from an EMBL/GenBank/DDBJ whole genome shotgun (WGS) entry which is preliminary data.</text>
</comment>
<dbReference type="Gene3D" id="3.40.50.300">
    <property type="entry name" value="P-loop containing nucleotide triphosphate hydrolases"/>
    <property type="match status" value="1"/>
</dbReference>
<evidence type="ECO:0000259" key="3">
    <source>
        <dbReference type="PROSITE" id="PS50837"/>
    </source>
</evidence>
<dbReference type="Pfam" id="PF22733">
    <property type="entry name" value="NNH1"/>
    <property type="match status" value="1"/>
</dbReference>
<feature type="domain" description="NACHT" evidence="3">
    <location>
        <begin position="256"/>
        <end position="582"/>
    </location>
</feature>
<dbReference type="SUPFAM" id="SSF52540">
    <property type="entry name" value="P-loop containing nucleoside triphosphate hydrolases"/>
    <property type="match status" value="1"/>
</dbReference>
<evidence type="ECO:0000256" key="2">
    <source>
        <dbReference type="ARBA" id="ARBA00022840"/>
    </source>
</evidence>
<gene>
    <name evidence="4" type="ORF">RNC47_24575</name>
</gene>
<dbReference type="SUPFAM" id="SSF52058">
    <property type="entry name" value="L domain-like"/>
    <property type="match status" value="1"/>
</dbReference>
<dbReference type="InterPro" id="IPR032675">
    <property type="entry name" value="LRR_dom_sf"/>
</dbReference>
<dbReference type="PANTHER" id="PTHR46844">
    <property type="entry name" value="SLR5058 PROTEIN"/>
    <property type="match status" value="1"/>
</dbReference>